<evidence type="ECO:0000313" key="9">
    <source>
        <dbReference type="EMBL" id="AKI97298.1"/>
    </source>
</evidence>
<gene>
    <name evidence="8" type="primary">rnfA</name>
    <name evidence="9" type="ORF">IX53_05120</name>
</gene>
<evidence type="ECO:0000256" key="4">
    <source>
        <dbReference type="ARBA" id="ARBA00022967"/>
    </source>
</evidence>
<dbReference type="Proteomes" id="UP000035159">
    <property type="component" value="Chromosome"/>
</dbReference>
<dbReference type="Pfam" id="PF02508">
    <property type="entry name" value="Rnf-Nqr"/>
    <property type="match status" value="1"/>
</dbReference>
<evidence type="ECO:0000256" key="8">
    <source>
        <dbReference type="HAMAP-Rule" id="MF_00459"/>
    </source>
</evidence>
<keyword evidence="5 8" id="KW-0249">Electron transport</keyword>
<feature type="transmembrane region" description="Helical" evidence="8">
    <location>
        <begin position="101"/>
        <end position="124"/>
    </location>
</feature>
<dbReference type="GO" id="GO:0022900">
    <property type="term" value="P:electron transport chain"/>
    <property type="evidence" value="ECO:0007669"/>
    <property type="project" value="UniProtKB-UniRule"/>
</dbReference>
<dbReference type="PIRSF" id="PIRSF006102">
    <property type="entry name" value="NQR_DE"/>
    <property type="match status" value="1"/>
</dbReference>
<feature type="transmembrane region" description="Helical" evidence="8">
    <location>
        <begin position="46"/>
        <end position="67"/>
    </location>
</feature>
<reference evidence="9 10" key="1">
    <citation type="submission" date="2015-04" db="EMBL/GenBank/DDBJ databases">
        <title>Complete Genome Sequence of Kosmotoga pacifica SLHLJ1.</title>
        <authorList>
            <person name="Jiang L.J."/>
            <person name="Shao Z.Z."/>
            <person name="Jebbar M."/>
        </authorList>
    </citation>
    <scope>NUCLEOTIDE SEQUENCE [LARGE SCALE GENOMIC DNA]</scope>
    <source>
        <strain evidence="9 10">SLHLJ1</strain>
    </source>
</reference>
<comment type="subunit">
    <text evidence="8">The complex is composed of six subunits: RnfA, RnfB, RnfC, RnfD, RnfE and RnfG.</text>
</comment>
<evidence type="ECO:0000256" key="7">
    <source>
        <dbReference type="ARBA" id="ARBA00023136"/>
    </source>
</evidence>
<keyword evidence="4 8" id="KW-1278">Translocase</keyword>
<keyword evidence="8" id="KW-1003">Cell membrane</keyword>
<dbReference type="STRING" id="1330330.IX53_05120"/>
<dbReference type="InterPro" id="IPR011293">
    <property type="entry name" value="Ion_transpt_RnfA/RsxA"/>
</dbReference>
<feature type="transmembrane region" description="Helical" evidence="8">
    <location>
        <begin position="136"/>
        <end position="156"/>
    </location>
</feature>
<evidence type="ECO:0000313" key="10">
    <source>
        <dbReference type="Proteomes" id="UP000035159"/>
    </source>
</evidence>
<dbReference type="GO" id="GO:0005886">
    <property type="term" value="C:plasma membrane"/>
    <property type="evidence" value="ECO:0007669"/>
    <property type="project" value="UniProtKB-SubCell"/>
</dbReference>
<dbReference type="InterPro" id="IPR050133">
    <property type="entry name" value="NqrDE/RnfAE_oxidrdctase"/>
</dbReference>
<evidence type="ECO:0000256" key="2">
    <source>
        <dbReference type="ARBA" id="ARBA00022448"/>
    </source>
</evidence>
<dbReference type="NCBIfam" id="TIGR01943">
    <property type="entry name" value="rnfA"/>
    <property type="match status" value="1"/>
</dbReference>
<evidence type="ECO:0000256" key="5">
    <source>
        <dbReference type="ARBA" id="ARBA00022982"/>
    </source>
</evidence>
<keyword evidence="7 8" id="KW-0472">Membrane</keyword>
<keyword evidence="6 8" id="KW-1133">Transmembrane helix</keyword>
<organism evidence="9 10">
    <name type="scientific">Kosmotoga pacifica</name>
    <dbReference type="NCBI Taxonomy" id="1330330"/>
    <lineage>
        <taxon>Bacteria</taxon>
        <taxon>Thermotogati</taxon>
        <taxon>Thermotogota</taxon>
        <taxon>Thermotogae</taxon>
        <taxon>Kosmotogales</taxon>
        <taxon>Kosmotogaceae</taxon>
        <taxon>Kosmotoga</taxon>
    </lineage>
</organism>
<protein>
    <recommendedName>
        <fullName evidence="8">Ion-translocating oxidoreductase complex subunit A</fullName>
        <ecNumber evidence="8">7.-.-.-</ecNumber>
    </recommendedName>
    <alternativeName>
        <fullName evidence="8">Rnf electron transport complex subunit A</fullName>
    </alternativeName>
</protein>
<dbReference type="EC" id="7.-.-.-" evidence="8"/>
<comment type="similarity">
    <text evidence="8">Belongs to the NqrDE/RnfAE family.</text>
</comment>
<dbReference type="PATRIC" id="fig|1330330.3.peg.1027"/>
<feature type="transmembrane region" description="Helical" evidence="8">
    <location>
        <begin position="6"/>
        <end position="34"/>
    </location>
</feature>
<dbReference type="KEGG" id="kpf:IX53_05120"/>
<dbReference type="InterPro" id="IPR003667">
    <property type="entry name" value="NqrDE/RnfAE"/>
</dbReference>
<dbReference type="OrthoDB" id="9803631at2"/>
<dbReference type="PANTHER" id="PTHR30335:SF0">
    <property type="entry name" value="ION-TRANSLOCATING OXIDOREDUCTASE COMPLEX SUBUNIT A"/>
    <property type="match status" value="1"/>
</dbReference>
<sequence>MTEGTKLFFIFLSALLVNNFVLSRFLGICPFLGVSKKVDTAVGMSLAVIFVMVMASIITWLLNLLLIALGLPFLTTIVFILIIAVLVQFVEIVLKKTSPGLYEALGIFLPLITTNCAILGLALLNVQQELSLIETIIHAVGAGLGFALALIIFSTIREKMELYDVPESFKGTASALVSAGLLSMAFMGFQGLVKL</sequence>
<dbReference type="RefSeq" id="WP_047754432.1">
    <property type="nucleotide sequence ID" value="NZ_CAJUHA010000008.1"/>
</dbReference>
<keyword evidence="3 8" id="KW-0812">Transmembrane</keyword>
<evidence type="ECO:0000256" key="6">
    <source>
        <dbReference type="ARBA" id="ARBA00022989"/>
    </source>
</evidence>
<proteinExistence type="inferred from homology"/>
<dbReference type="HAMAP" id="MF_00459">
    <property type="entry name" value="RsxA_RnfA"/>
    <property type="match status" value="1"/>
</dbReference>
<keyword evidence="10" id="KW-1185">Reference proteome</keyword>
<feature type="transmembrane region" description="Helical" evidence="8">
    <location>
        <begin position="168"/>
        <end position="189"/>
    </location>
</feature>
<dbReference type="PANTHER" id="PTHR30335">
    <property type="entry name" value="INTEGRAL MEMBRANE PROTEIN OF SOXR-REDUCING COMPLEX"/>
    <property type="match status" value="1"/>
</dbReference>
<feature type="transmembrane region" description="Helical" evidence="8">
    <location>
        <begin position="73"/>
        <end position="94"/>
    </location>
</feature>
<accession>A0A0G2ZEN1</accession>
<name>A0A0G2ZEN1_9BACT</name>
<keyword evidence="2 8" id="KW-0813">Transport</keyword>
<dbReference type="GO" id="GO:0012505">
    <property type="term" value="C:endomembrane system"/>
    <property type="evidence" value="ECO:0007669"/>
    <property type="project" value="UniProtKB-SubCell"/>
</dbReference>
<dbReference type="NCBIfam" id="NF003481">
    <property type="entry name" value="PRK05151.1"/>
    <property type="match status" value="1"/>
</dbReference>
<comment type="subcellular location">
    <subcellularLocation>
        <location evidence="8">Cell membrane</location>
        <topology evidence="8">Multi-pass membrane protein</topology>
    </subcellularLocation>
    <subcellularLocation>
        <location evidence="1">Endomembrane system</location>
        <topology evidence="1">Multi-pass membrane protein</topology>
    </subcellularLocation>
</comment>
<comment type="function">
    <text evidence="8">Part of a membrane-bound complex that couples electron transfer with translocation of ions across the membrane.</text>
</comment>
<evidence type="ECO:0000256" key="1">
    <source>
        <dbReference type="ARBA" id="ARBA00004127"/>
    </source>
</evidence>
<dbReference type="AlphaFoldDB" id="A0A0G2ZEN1"/>
<evidence type="ECO:0000256" key="3">
    <source>
        <dbReference type="ARBA" id="ARBA00022692"/>
    </source>
</evidence>
<dbReference type="EMBL" id="CP011232">
    <property type="protein sequence ID" value="AKI97298.1"/>
    <property type="molecule type" value="Genomic_DNA"/>
</dbReference>